<keyword evidence="2" id="KW-1185">Reference proteome</keyword>
<organism evidence="1 2">
    <name type="scientific">Cymbomonas tetramitiformis</name>
    <dbReference type="NCBI Taxonomy" id="36881"/>
    <lineage>
        <taxon>Eukaryota</taxon>
        <taxon>Viridiplantae</taxon>
        <taxon>Chlorophyta</taxon>
        <taxon>Pyramimonadophyceae</taxon>
        <taxon>Pyramimonadales</taxon>
        <taxon>Pyramimonadaceae</taxon>
        <taxon>Cymbomonas</taxon>
    </lineage>
</organism>
<dbReference type="AlphaFoldDB" id="A0AAE0GX31"/>
<dbReference type="EMBL" id="LGRX02001631">
    <property type="protein sequence ID" value="KAK3285793.1"/>
    <property type="molecule type" value="Genomic_DNA"/>
</dbReference>
<proteinExistence type="predicted"/>
<reference evidence="1 2" key="1">
    <citation type="journal article" date="2015" name="Genome Biol. Evol.">
        <title>Comparative Genomics of a Bacterivorous Green Alga Reveals Evolutionary Causalities and Consequences of Phago-Mixotrophic Mode of Nutrition.</title>
        <authorList>
            <person name="Burns J.A."/>
            <person name="Paasch A."/>
            <person name="Narechania A."/>
            <person name="Kim E."/>
        </authorList>
    </citation>
    <scope>NUCLEOTIDE SEQUENCE [LARGE SCALE GENOMIC DNA]</scope>
    <source>
        <strain evidence="1 2">PLY_AMNH</strain>
    </source>
</reference>
<accession>A0AAE0GX31</accession>
<evidence type="ECO:0000313" key="2">
    <source>
        <dbReference type="Proteomes" id="UP001190700"/>
    </source>
</evidence>
<evidence type="ECO:0000313" key="1">
    <source>
        <dbReference type="EMBL" id="KAK3285793.1"/>
    </source>
</evidence>
<protein>
    <submittedName>
        <fullName evidence="1">Uncharacterized protein</fullName>
    </submittedName>
</protein>
<comment type="caution">
    <text evidence="1">The sequence shown here is derived from an EMBL/GenBank/DDBJ whole genome shotgun (WGS) entry which is preliminary data.</text>
</comment>
<gene>
    <name evidence="1" type="ORF">CYMTET_6616</name>
</gene>
<name>A0AAE0GX31_9CHLO</name>
<dbReference type="Proteomes" id="UP001190700">
    <property type="component" value="Unassembled WGS sequence"/>
</dbReference>
<sequence>MARKKKMVAGAADIEANAQGPPLAVVPTRAAALLKAAEVEERDGQLPQFGQEPHPEELVPIANRKLVENKHSYSHKQFKTDLQQYISLAPHSSLVANVMSKAKGKLLGDPVGELAKLPVLADMLRAQGHGCQLVTLSSAQMLEVLIEVEYKEFLYEQKSKPVGEHQRWDRSKAAKYPVEDGAIYCLGWSFSSATSVRQIGTLIPVSYSDGAHMRSNAAGILLSTVSLDSDHHVVPLTYACLLTNENEHSHTLQLEFSKEMHGEAYDRPGRREISDQDKGMEAAWGKVMTNGSKAFNRARHRGDNVSTTVMKPGGSEARRVYKQAVKALTLPRLEEVKALYSPQAAAYLGQVPDAAQYMSRSAQDRFTAI</sequence>